<gene>
    <name evidence="2" type="ORF">Nepgr_023121</name>
</gene>
<feature type="transmembrane region" description="Helical" evidence="1">
    <location>
        <begin position="29"/>
        <end position="51"/>
    </location>
</feature>
<dbReference type="EMBL" id="BSYO01000023">
    <property type="protein sequence ID" value="GMH21279.1"/>
    <property type="molecule type" value="Genomic_DNA"/>
</dbReference>
<protein>
    <submittedName>
        <fullName evidence="2">Uncharacterized protein</fullName>
    </submittedName>
</protein>
<keyword evidence="1" id="KW-1133">Transmembrane helix</keyword>
<name>A0AAD3T281_NEPGR</name>
<evidence type="ECO:0000313" key="2">
    <source>
        <dbReference type="EMBL" id="GMH21279.1"/>
    </source>
</evidence>
<comment type="caution">
    <text evidence="2">The sequence shown here is derived from an EMBL/GenBank/DDBJ whole genome shotgun (WGS) entry which is preliminary data.</text>
</comment>
<proteinExistence type="predicted"/>
<dbReference type="AlphaFoldDB" id="A0AAD3T281"/>
<keyword evidence="1" id="KW-0472">Membrane</keyword>
<reference evidence="2" key="1">
    <citation type="submission" date="2023-05" db="EMBL/GenBank/DDBJ databases">
        <title>Nepenthes gracilis genome sequencing.</title>
        <authorList>
            <person name="Fukushima K."/>
        </authorList>
    </citation>
    <scope>NUCLEOTIDE SEQUENCE</scope>
    <source>
        <strain evidence="2">SING2019-196</strain>
    </source>
</reference>
<sequence>MLGNWMETAHAEVRAIRVDSVPIVSFLEFGSLVLTGALLVSACSLTPLFFLRFRWVWSSVQKCFGSLAARVDGGCWE</sequence>
<keyword evidence="1" id="KW-0812">Transmembrane</keyword>
<evidence type="ECO:0000256" key="1">
    <source>
        <dbReference type="SAM" id="Phobius"/>
    </source>
</evidence>
<dbReference type="Proteomes" id="UP001279734">
    <property type="component" value="Unassembled WGS sequence"/>
</dbReference>
<organism evidence="2 3">
    <name type="scientific">Nepenthes gracilis</name>
    <name type="common">Slender pitcher plant</name>
    <dbReference type="NCBI Taxonomy" id="150966"/>
    <lineage>
        <taxon>Eukaryota</taxon>
        <taxon>Viridiplantae</taxon>
        <taxon>Streptophyta</taxon>
        <taxon>Embryophyta</taxon>
        <taxon>Tracheophyta</taxon>
        <taxon>Spermatophyta</taxon>
        <taxon>Magnoliopsida</taxon>
        <taxon>eudicotyledons</taxon>
        <taxon>Gunneridae</taxon>
        <taxon>Pentapetalae</taxon>
        <taxon>Caryophyllales</taxon>
        <taxon>Nepenthaceae</taxon>
        <taxon>Nepenthes</taxon>
    </lineage>
</organism>
<accession>A0AAD3T281</accession>
<keyword evidence="3" id="KW-1185">Reference proteome</keyword>
<evidence type="ECO:0000313" key="3">
    <source>
        <dbReference type="Proteomes" id="UP001279734"/>
    </source>
</evidence>